<keyword evidence="3" id="KW-1015">Disulfide bond</keyword>
<dbReference type="Proteomes" id="UP000602057">
    <property type="component" value="Unassembled WGS sequence"/>
</dbReference>
<evidence type="ECO:0000313" key="8">
    <source>
        <dbReference type="Proteomes" id="UP000602057"/>
    </source>
</evidence>
<keyword evidence="8" id="KW-1185">Reference proteome</keyword>
<feature type="domain" description="Thioredoxin" evidence="6">
    <location>
        <begin position="319"/>
        <end position="462"/>
    </location>
</feature>
<protein>
    <submittedName>
        <fullName evidence="7">TlpA family protein disulfide reductase</fullName>
    </submittedName>
</protein>
<dbReference type="InterPro" id="IPR013766">
    <property type="entry name" value="Thioredoxin_domain"/>
</dbReference>
<dbReference type="GO" id="GO:0016209">
    <property type="term" value="F:antioxidant activity"/>
    <property type="evidence" value="ECO:0007669"/>
    <property type="project" value="InterPro"/>
</dbReference>
<dbReference type="RefSeq" id="WP_188216526.1">
    <property type="nucleotide sequence ID" value="NZ_BAABGH010000007.1"/>
</dbReference>
<evidence type="ECO:0000256" key="5">
    <source>
        <dbReference type="SAM" id="SignalP"/>
    </source>
</evidence>
<organism evidence="7 8">
    <name type="scientific">Aestuariibaculum suncheonense</name>
    <dbReference type="NCBI Taxonomy" id="1028745"/>
    <lineage>
        <taxon>Bacteria</taxon>
        <taxon>Pseudomonadati</taxon>
        <taxon>Bacteroidota</taxon>
        <taxon>Flavobacteriia</taxon>
        <taxon>Flavobacteriales</taxon>
        <taxon>Flavobacteriaceae</taxon>
    </lineage>
</organism>
<feature type="chain" id="PRO_5035300590" evidence="5">
    <location>
        <begin position="21"/>
        <end position="462"/>
    </location>
</feature>
<accession>A0A8J6QG49</accession>
<dbReference type="InterPro" id="IPR000866">
    <property type="entry name" value="AhpC/TSA"/>
</dbReference>
<keyword evidence="5" id="KW-0732">Signal</keyword>
<dbReference type="Pfam" id="PF00578">
    <property type="entry name" value="AhpC-TSA"/>
    <property type="match status" value="1"/>
</dbReference>
<dbReference type="SUPFAM" id="SSF52833">
    <property type="entry name" value="Thioredoxin-like"/>
    <property type="match status" value="1"/>
</dbReference>
<dbReference type="PANTHER" id="PTHR42852:SF6">
    <property type="entry name" value="THIOL:DISULFIDE INTERCHANGE PROTEIN DSBE"/>
    <property type="match status" value="1"/>
</dbReference>
<dbReference type="EMBL" id="JACVXC010000004">
    <property type="protein sequence ID" value="MBD0836030.1"/>
    <property type="molecule type" value="Genomic_DNA"/>
</dbReference>
<dbReference type="InterPro" id="IPR036249">
    <property type="entry name" value="Thioredoxin-like_sf"/>
</dbReference>
<keyword evidence="4" id="KW-0676">Redox-active center</keyword>
<sequence>MKLRKIIFVLVICGITWSCAVKQLDNKTSYSFITGVFDMPYEDELTLWKVAHGKTFPVGTSVVNKDNAFGFAVNPEDEGFYILGTKNLNIPIYLNGNQNIEIVYVDDKYEMTQIPDDENEILYNWVKSIDTLKSFDFRNRKSKPTTYIEFFPFYENFITEMKKQHGLVDSNNDKFNQLMHLYIDSSIEREAIQFLFTPRVAHPDPNKLPDFYSGFKTSDIYNTTDILDVPNGMDALNLNQMLKFFYGKKGVDANKVRNLMFDDVKNDTLRGYLALKFINQFKSYNEDYLNYIEPLRASIALSDFVKNEVETYELSIKNTSTGTQGYPFTYKDQNGKDVSFKDFRGKYVYIDVWATWCSPCKKQIPYLKELERELHGKNIQFVSISLDKQKDHGKWLDFVNDEALTGVQLISEDAFNTAIAKDYKINAIPRFLLFDPEGKIIDADAKRPSDPELKQQLLQLLK</sequence>
<keyword evidence="2" id="KW-0201">Cytochrome c-type biogenesis</keyword>
<comment type="subcellular location">
    <subcellularLocation>
        <location evidence="1">Cell envelope</location>
    </subcellularLocation>
</comment>
<evidence type="ECO:0000313" key="7">
    <source>
        <dbReference type="EMBL" id="MBD0836030.1"/>
    </source>
</evidence>
<dbReference type="PANTHER" id="PTHR42852">
    <property type="entry name" value="THIOL:DISULFIDE INTERCHANGE PROTEIN DSBE"/>
    <property type="match status" value="1"/>
</dbReference>
<evidence type="ECO:0000256" key="2">
    <source>
        <dbReference type="ARBA" id="ARBA00022748"/>
    </source>
</evidence>
<evidence type="ECO:0000259" key="6">
    <source>
        <dbReference type="PROSITE" id="PS51352"/>
    </source>
</evidence>
<reference evidence="7" key="1">
    <citation type="journal article" date="2013" name="Int. J. Syst. Evol. Microbiol.">
        <title>Aestuariibaculum suncheonense gen. nov., sp. nov., a marine bacterium of the family Flavobacteriaceae isolated from a tidal flat and emended descriptions of the genera Gaetbulibacter and Tamlana.</title>
        <authorList>
            <person name="Jeong S.H."/>
            <person name="Park M.S."/>
            <person name="Jin H.M."/>
            <person name="Lee K."/>
            <person name="Park W."/>
            <person name="Jeon C.O."/>
        </authorList>
    </citation>
    <scope>NUCLEOTIDE SEQUENCE</scope>
    <source>
        <strain evidence="7">SC17</strain>
    </source>
</reference>
<dbReference type="GO" id="GO:0017004">
    <property type="term" value="P:cytochrome complex assembly"/>
    <property type="evidence" value="ECO:0007669"/>
    <property type="project" value="UniProtKB-KW"/>
</dbReference>
<proteinExistence type="predicted"/>
<name>A0A8J6QG49_9FLAO</name>
<dbReference type="GO" id="GO:0016491">
    <property type="term" value="F:oxidoreductase activity"/>
    <property type="evidence" value="ECO:0007669"/>
    <property type="project" value="InterPro"/>
</dbReference>
<feature type="signal peptide" evidence="5">
    <location>
        <begin position="1"/>
        <end position="20"/>
    </location>
</feature>
<dbReference type="InterPro" id="IPR050553">
    <property type="entry name" value="Thioredoxin_ResA/DsbE_sf"/>
</dbReference>
<gene>
    <name evidence="7" type="ORF">ICJ84_11320</name>
</gene>
<dbReference type="GO" id="GO:0030313">
    <property type="term" value="C:cell envelope"/>
    <property type="evidence" value="ECO:0007669"/>
    <property type="project" value="UniProtKB-SubCell"/>
</dbReference>
<evidence type="ECO:0000256" key="1">
    <source>
        <dbReference type="ARBA" id="ARBA00004196"/>
    </source>
</evidence>
<dbReference type="AlphaFoldDB" id="A0A8J6QG49"/>
<comment type="caution">
    <text evidence="7">The sequence shown here is derived from an EMBL/GenBank/DDBJ whole genome shotgun (WGS) entry which is preliminary data.</text>
</comment>
<evidence type="ECO:0000256" key="3">
    <source>
        <dbReference type="ARBA" id="ARBA00023157"/>
    </source>
</evidence>
<dbReference type="PROSITE" id="PS51352">
    <property type="entry name" value="THIOREDOXIN_2"/>
    <property type="match status" value="1"/>
</dbReference>
<reference evidence="7" key="2">
    <citation type="submission" date="2020-09" db="EMBL/GenBank/DDBJ databases">
        <authorList>
            <person name="Wu Z."/>
        </authorList>
    </citation>
    <scope>NUCLEOTIDE SEQUENCE</scope>
    <source>
        <strain evidence="7">SC17</strain>
    </source>
</reference>
<dbReference type="Gene3D" id="3.40.30.10">
    <property type="entry name" value="Glutaredoxin"/>
    <property type="match status" value="1"/>
</dbReference>
<evidence type="ECO:0000256" key="4">
    <source>
        <dbReference type="ARBA" id="ARBA00023284"/>
    </source>
</evidence>
<dbReference type="CDD" id="cd02966">
    <property type="entry name" value="TlpA_like_family"/>
    <property type="match status" value="1"/>
</dbReference>